<evidence type="ECO:0000256" key="3">
    <source>
        <dbReference type="SAM" id="SignalP"/>
    </source>
</evidence>
<reference evidence="4 5" key="2">
    <citation type="submission" date="2019-01" db="EMBL/GenBank/DDBJ databases">
        <title>The decoding of complex shrimp genome reveals the adaptation for benthos swimmer, frequently molting mechanism and breeding impact on genome.</title>
        <authorList>
            <person name="Sun Y."/>
            <person name="Gao Y."/>
            <person name="Yu Y."/>
        </authorList>
    </citation>
    <scope>NUCLEOTIDE SEQUENCE [LARGE SCALE GENOMIC DNA]</scope>
    <source>
        <tissue evidence="4">Muscle</tissue>
    </source>
</reference>
<dbReference type="EMBL" id="QCYY01000591">
    <property type="protein sequence ID" value="ROT84105.1"/>
    <property type="molecule type" value="Genomic_DNA"/>
</dbReference>
<organism evidence="4 5">
    <name type="scientific">Penaeus vannamei</name>
    <name type="common">Whiteleg shrimp</name>
    <name type="synonym">Litopenaeus vannamei</name>
    <dbReference type="NCBI Taxonomy" id="6689"/>
    <lineage>
        <taxon>Eukaryota</taxon>
        <taxon>Metazoa</taxon>
        <taxon>Ecdysozoa</taxon>
        <taxon>Arthropoda</taxon>
        <taxon>Crustacea</taxon>
        <taxon>Multicrustacea</taxon>
        <taxon>Malacostraca</taxon>
        <taxon>Eumalacostraca</taxon>
        <taxon>Eucarida</taxon>
        <taxon>Decapoda</taxon>
        <taxon>Dendrobranchiata</taxon>
        <taxon>Penaeoidea</taxon>
        <taxon>Penaeidae</taxon>
        <taxon>Penaeus</taxon>
    </lineage>
</organism>
<evidence type="ECO:0008006" key="6">
    <source>
        <dbReference type="Google" id="ProtNLM"/>
    </source>
</evidence>
<dbReference type="Pfam" id="PF04832">
    <property type="entry name" value="SOUL"/>
    <property type="match status" value="2"/>
</dbReference>
<dbReference type="PANTHER" id="PTHR11220:SF1">
    <property type="entry name" value="HEME-BINDING PROTEIN 2"/>
    <property type="match status" value="1"/>
</dbReference>
<feature type="region of interest" description="Disordered" evidence="2">
    <location>
        <begin position="62"/>
        <end position="132"/>
    </location>
</feature>
<feature type="compositionally biased region" description="Basic and acidic residues" evidence="2">
    <location>
        <begin position="72"/>
        <end position="83"/>
    </location>
</feature>
<evidence type="ECO:0000313" key="4">
    <source>
        <dbReference type="EMBL" id="ROT84105.1"/>
    </source>
</evidence>
<keyword evidence="5" id="KW-1185">Reference proteome</keyword>
<dbReference type="InterPro" id="IPR011256">
    <property type="entry name" value="Reg_factor_effector_dom_sf"/>
</dbReference>
<dbReference type="Gene3D" id="3.20.80.10">
    <property type="entry name" value="Regulatory factor, effector binding domain"/>
    <property type="match status" value="2"/>
</dbReference>
<dbReference type="AlphaFoldDB" id="A0A3R7T0G5"/>
<dbReference type="SUPFAM" id="SSF55136">
    <property type="entry name" value="Probable bacterial effector-binding domain"/>
    <property type="match status" value="2"/>
</dbReference>
<sequence>MLPGDGMVEPAGAMAMFVLRLAGLLSLENALQNKEANLTDAAFNVSALPFGEDLAQANFTWPAPLNESDESSTERKSWDEEHVMSTTAIVRGRAKDAEAKTDDQGVLRDDEASVPSHQLPRASPLSDVRPEGELNVTQQHIVEGEEGEEGGVEGEETQDSYEVTGAAAADPGGVGDDPPALTPPPATPAPPSSSPGKGAPHLEALAEDDALLGIIDPTELAGLEAPPEDFIPSDFEYYDFGERNPDAIVKPTLSSMNLVSPVPVGGGGPRPNPALEWDDLDVENSDLPLRSKVSPPRPVPPIYPRNNEDRNNPYPYGPRLLPGPYAPLTPNVPRTKEPPVLFVFDKPGYSPEAPTTVLPPSRAPTPSDPWDCAPRCPKYTLLDWNTDYDVRHYPETSWVSTVIISDNRVLAELEGYMRVQDYFYGLNDHGLVLNLTIPFVTQIKFGKHPGVLAETNDYTVSLYVQPAYYLHDQRPPTPISNEVLVDELEPKTVFVHNFEANVWDVTEEFLEEKVKTLMTQLRHNGEAFLDRYYYLASYSRPELYQPVYYEIWVYATNFRDPQTTLKTLSRRRSTQVNKITQKTLSKLCRGVECPNFEVLRTYKYGIQKRRYFDGLFASTSAGECEFTTMSVWKGFMPLHLYKHGINSHMEVIEATRPIALVHVRDSGEAMTECPQNMTMSLYLPKRLHSNPPITGYAAPSVRITALNDVIVYAYTVGGYLLDPVRVRRELADMKYRLSEFGECYKDDEYYVVIYDFIVRYHGRQNEIWIVAENCKATHNG</sequence>
<dbReference type="OrthoDB" id="6424451at2759"/>
<keyword evidence="3" id="KW-0732">Signal</keyword>
<gene>
    <name evidence="4" type="ORF">C7M84_022681</name>
</gene>
<dbReference type="InterPro" id="IPR006917">
    <property type="entry name" value="SOUL_heme-bd"/>
</dbReference>
<reference evidence="4 5" key="1">
    <citation type="submission" date="2018-04" db="EMBL/GenBank/DDBJ databases">
        <authorList>
            <person name="Zhang X."/>
            <person name="Yuan J."/>
            <person name="Li F."/>
            <person name="Xiang J."/>
        </authorList>
    </citation>
    <scope>NUCLEOTIDE SEQUENCE [LARGE SCALE GENOMIC DNA]</scope>
    <source>
        <tissue evidence="4">Muscle</tissue>
    </source>
</reference>
<feature type="region of interest" description="Disordered" evidence="2">
    <location>
        <begin position="166"/>
        <end position="201"/>
    </location>
</feature>
<feature type="region of interest" description="Disordered" evidence="2">
    <location>
        <begin position="287"/>
        <end position="313"/>
    </location>
</feature>
<evidence type="ECO:0000256" key="1">
    <source>
        <dbReference type="ARBA" id="ARBA00009817"/>
    </source>
</evidence>
<evidence type="ECO:0000313" key="5">
    <source>
        <dbReference type="Proteomes" id="UP000283509"/>
    </source>
</evidence>
<dbReference type="PANTHER" id="PTHR11220">
    <property type="entry name" value="HEME-BINDING PROTEIN-RELATED"/>
    <property type="match status" value="1"/>
</dbReference>
<protein>
    <recommendedName>
        <fullName evidence="6">Heme-binding protein 2</fullName>
    </recommendedName>
</protein>
<name>A0A3R7T0G5_PENVA</name>
<feature type="chain" id="PRO_5018731755" description="Heme-binding protein 2" evidence="3">
    <location>
        <begin position="31"/>
        <end position="780"/>
    </location>
</feature>
<feature type="compositionally biased region" description="Basic and acidic residues" evidence="2">
    <location>
        <begin position="93"/>
        <end position="111"/>
    </location>
</feature>
<comment type="similarity">
    <text evidence="1">Belongs to the HEBP family.</text>
</comment>
<accession>A0A3R7T0G5</accession>
<proteinExistence type="inferred from homology"/>
<feature type="compositionally biased region" description="Pro residues" evidence="2">
    <location>
        <begin position="180"/>
        <end position="193"/>
    </location>
</feature>
<feature type="compositionally biased region" description="Low complexity" evidence="2">
    <location>
        <begin position="166"/>
        <end position="179"/>
    </location>
</feature>
<feature type="signal peptide" evidence="3">
    <location>
        <begin position="1"/>
        <end position="30"/>
    </location>
</feature>
<comment type="caution">
    <text evidence="4">The sequence shown here is derived from an EMBL/GenBank/DDBJ whole genome shotgun (WGS) entry which is preliminary data.</text>
</comment>
<evidence type="ECO:0000256" key="2">
    <source>
        <dbReference type="SAM" id="MobiDB-lite"/>
    </source>
</evidence>
<dbReference type="Proteomes" id="UP000283509">
    <property type="component" value="Unassembled WGS sequence"/>
</dbReference>